<accession>A0ABP1AIK9</accession>
<proteinExistence type="predicted"/>
<dbReference type="Proteomes" id="UP001497522">
    <property type="component" value="Chromosome 12"/>
</dbReference>
<dbReference type="Gene3D" id="1.10.1780.10">
    <property type="entry name" value="Clp, N-terminal domain"/>
    <property type="match status" value="1"/>
</dbReference>
<dbReference type="PANTHER" id="PTHR47016:SF1">
    <property type="entry name" value="ATP-DEPENDENT CLP PROTEASE ATP-BINDING SUBUNIT CLPT1, CHLOROPLASTIC"/>
    <property type="match status" value="1"/>
</dbReference>
<gene>
    <name evidence="3" type="ORF">CSSPJE1EN2_LOCUS5385</name>
</gene>
<evidence type="ECO:0000256" key="1">
    <source>
        <dbReference type="PROSITE-ProRule" id="PRU01251"/>
    </source>
</evidence>
<evidence type="ECO:0000313" key="4">
    <source>
        <dbReference type="Proteomes" id="UP001497522"/>
    </source>
</evidence>
<dbReference type="PROSITE" id="PS51903">
    <property type="entry name" value="CLP_R"/>
    <property type="match status" value="1"/>
</dbReference>
<protein>
    <recommendedName>
        <fullName evidence="2">Clp R domain-containing protein</fullName>
    </recommendedName>
</protein>
<keyword evidence="4" id="KW-1185">Reference proteome</keyword>
<dbReference type="InterPro" id="IPR036628">
    <property type="entry name" value="Clp_N_dom_sf"/>
</dbReference>
<dbReference type="EMBL" id="OZ023713">
    <property type="protein sequence ID" value="CAK9862390.1"/>
    <property type="molecule type" value="Genomic_DNA"/>
</dbReference>
<dbReference type="Pfam" id="PF02861">
    <property type="entry name" value="Clp_N"/>
    <property type="match status" value="1"/>
</dbReference>
<organism evidence="3 4">
    <name type="scientific">Sphagnum jensenii</name>
    <dbReference type="NCBI Taxonomy" id="128206"/>
    <lineage>
        <taxon>Eukaryota</taxon>
        <taxon>Viridiplantae</taxon>
        <taxon>Streptophyta</taxon>
        <taxon>Embryophyta</taxon>
        <taxon>Bryophyta</taxon>
        <taxon>Sphagnophytina</taxon>
        <taxon>Sphagnopsida</taxon>
        <taxon>Sphagnales</taxon>
        <taxon>Sphagnaceae</taxon>
        <taxon>Sphagnum</taxon>
    </lineage>
</organism>
<dbReference type="InterPro" id="IPR004176">
    <property type="entry name" value="Clp_R_N"/>
</dbReference>
<reference evidence="3" key="1">
    <citation type="submission" date="2024-03" db="EMBL/GenBank/DDBJ databases">
        <authorList>
            <consortium name="ELIXIR-Norway"/>
            <consortium name="Elixir Norway"/>
        </authorList>
    </citation>
    <scope>NUCLEOTIDE SEQUENCE</scope>
</reference>
<feature type="domain" description="Clp R" evidence="2">
    <location>
        <begin position="104"/>
        <end position="253"/>
    </location>
</feature>
<evidence type="ECO:0000313" key="3">
    <source>
        <dbReference type="EMBL" id="CAK9862390.1"/>
    </source>
</evidence>
<evidence type="ECO:0000259" key="2">
    <source>
        <dbReference type="PROSITE" id="PS51903"/>
    </source>
</evidence>
<name>A0ABP1AIK9_9BRYO</name>
<dbReference type="SUPFAM" id="SSF81923">
    <property type="entry name" value="Double Clp-N motif"/>
    <property type="match status" value="1"/>
</dbReference>
<keyword evidence="1" id="KW-0677">Repeat</keyword>
<dbReference type="InterPro" id="IPR044217">
    <property type="entry name" value="CLPT1/2"/>
</dbReference>
<dbReference type="PANTHER" id="PTHR47016">
    <property type="entry name" value="ATP-DEPENDENT CLP PROTEASE ATP-BINDING SUBUNIT CLPT1, CHLOROPLASTIC"/>
    <property type="match status" value="1"/>
</dbReference>
<sequence>MASMLQRVASSGVVPASCALLGDSTRSEYGFSLPQNLAAPHGSSSWGLKGKLGLRWGDSLGFGPLPSSFFSAVHPSFERTQQPSRTPLIISMVLPTGSNSERIVGRGNPAWEARAVKSYSMAELEARKLKYSTTGTEALVMGILTEGTSAAAKFLRKNGITLFGIRDETVKLLGKADMYFFSPEHPPLTQPAQDALDWALDEKSRLGIDGEVSTTLLLLGIWAQKGSAGQTILSSLGFDDKMASELTASLKKEKEMVSAASS</sequence>